<evidence type="ECO:0000256" key="11">
    <source>
        <dbReference type="ARBA" id="ARBA00033053"/>
    </source>
</evidence>
<dbReference type="InterPro" id="IPR020103">
    <property type="entry name" value="PsdUridine_synth_cat_dom_sf"/>
</dbReference>
<dbReference type="PROSITE" id="PS01129">
    <property type="entry name" value="PSI_RLU"/>
    <property type="match status" value="1"/>
</dbReference>
<keyword evidence="7" id="KW-0694">RNA-binding</keyword>
<evidence type="ECO:0000256" key="7">
    <source>
        <dbReference type="ARBA" id="ARBA00022884"/>
    </source>
</evidence>
<dbReference type="NCBIfam" id="TIGR00005">
    <property type="entry name" value="rluA_subfam"/>
    <property type="match status" value="1"/>
</dbReference>
<feature type="domain" description="RNA-binding S4" evidence="12">
    <location>
        <begin position="42"/>
        <end position="106"/>
    </location>
</feature>
<dbReference type="PANTHER" id="PTHR21600:SF92">
    <property type="entry name" value="RIBOSOMAL LARGE SUBUNIT PSEUDOURIDINE SYNTHASE C"/>
    <property type="match status" value="1"/>
</dbReference>
<dbReference type="CDD" id="cd02869">
    <property type="entry name" value="PseudoU_synth_RluA_like"/>
    <property type="match status" value="1"/>
</dbReference>
<evidence type="ECO:0000256" key="10">
    <source>
        <dbReference type="ARBA" id="ARBA00031975"/>
    </source>
</evidence>
<dbReference type="InterPro" id="IPR006224">
    <property type="entry name" value="PsdUridine_synth_RluA-like_CS"/>
</dbReference>
<sequence length="339" mass="39419">VASITKLFGYHQYYLKHDEDMQNTRNLNSNNKLTVQEDDEGMRLDNYLIKILKGIPKSRIYRMIRKGEVRRNSKRSQPKDRIFADDKIRIPPNIYKKQKTISFKGNDLNWIKDVIIFENNSFLVVNKPSGLAVHGGSGINFGLIELLRSFRDDLKENLELVHRLDRATSGCLLISKQKSKLRKLHEFFREGTIKKTYIGLMIGRFDQEYYEIDQPLKVSTTVEKGRLSVPDHQGKQAKTKFTLLERYSNSSLFKIEPITGKTHQIRAHAKYMKTPLAGDNRYGIQPDPIVSKFGLSRLFLHSEAIQFPGLTNKEEDYYFKSELDPKLIHLLNKLRSKTQ</sequence>
<dbReference type="InterPro" id="IPR036986">
    <property type="entry name" value="S4_RNA-bd_sf"/>
</dbReference>
<dbReference type="PANTHER" id="PTHR21600">
    <property type="entry name" value="MITOCHONDRIAL RNA PSEUDOURIDINE SYNTHASE"/>
    <property type="match status" value="1"/>
</dbReference>
<evidence type="ECO:0000313" key="13">
    <source>
        <dbReference type="EMBL" id="SVA71439.1"/>
    </source>
</evidence>
<dbReference type="SUPFAM" id="SSF55120">
    <property type="entry name" value="Pseudouridine synthase"/>
    <property type="match status" value="1"/>
</dbReference>
<dbReference type="Gene3D" id="3.30.2350.10">
    <property type="entry name" value="Pseudouridine synthase"/>
    <property type="match status" value="1"/>
</dbReference>
<dbReference type="InterPro" id="IPR002942">
    <property type="entry name" value="S4_RNA-bd"/>
</dbReference>
<keyword evidence="6" id="KW-0698">rRNA processing</keyword>
<evidence type="ECO:0000256" key="9">
    <source>
        <dbReference type="ARBA" id="ARBA00030705"/>
    </source>
</evidence>
<dbReference type="InterPro" id="IPR006145">
    <property type="entry name" value="PsdUridine_synth_RsuA/RluA"/>
</dbReference>
<proteinExistence type="inferred from homology"/>
<evidence type="ECO:0000256" key="5">
    <source>
        <dbReference type="ARBA" id="ARBA00017128"/>
    </source>
</evidence>
<dbReference type="EMBL" id="UINC01017281">
    <property type="protein sequence ID" value="SVA71439.1"/>
    <property type="molecule type" value="Genomic_DNA"/>
</dbReference>
<dbReference type="GO" id="GO:0003723">
    <property type="term" value="F:RNA binding"/>
    <property type="evidence" value="ECO:0007669"/>
    <property type="project" value="UniProtKB-KW"/>
</dbReference>
<comment type="function">
    <text evidence="2">Responsible for synthesis of pseudouridine from uracil at positions 955, 2504 and 2580 in 23S ribosomal RNA.</text>
</comment>
<evidence type="ECO:0000259" key="12">
    <source>
        <dbReference type="SMART" id="SM00363"/>
    </source>
</evidence>
<dbReference type="CDD" id="cd00165">
    <property type="entry name" value="S4"/>
    <property type="match status" value="1"/>
</dbReference>
<accession>A0A381Y2Z7</accession>
<evidence type="ECO:0000256" key="6">
    <source>
        <dbReference type="ARBA" id="ARBA00022552"/>
    </source>
</evidence>
<dbReference type="Pfam" id="PF00849">
    <property type="entry name" value="PseudoU_synth_2"/>
    <property type="match status" value="1"/>
</dbReference>
<dbReference type="AlphaFoldDB" id="A0A381Y2Z7"/>
<evidence type="ECO:0000256" key="2">
    <source>
        <dbReference type="ARBA" id="ARBA00002876"/>
    </source>
</evidence>
<evidence type="ECO:0000256" key="8">
    <source>
        <dbReference type="ARBA" id="ARBA00023235"/>
    </source>
</evidence>
<dbReference type="InterPro" id="IPR050188">
    <property type="entry name" value="RluA_PseudoU_synthase"/>
</dbReference>
<dbReference type="GO" id="GO:0160141">
    <property type="term" value="F:23S rRNA pseudouridine(955/2504/2580) synthase activity"/>
    <property type="evidence" value="ECO:0007669"/>
    <property type="project" value="UniProtKB-EC"/>
</dbReference>
<dbReference type="PROSITE" id="PS50889">
    <property type="entry name" value="S4"/>
    <property type="match status" value="1"/>
</dbReference>
<evidence type="ECO:0000256" key="4">
    <source>
        <dbReference type="ARBA" id="ARBA00012785"/>
    </source>
</evidence>
<keyword evidence="8" id="KW-0413">Isomerase</keyword>
<comment type="catalytic activity">
    <reaction evidence="1">
        <text>uridine(955/2504/2580) in 23S rRNA = pseudouridine(955/2504/2580) in 23S rRNA</text>
        <dbReference type="Rhea" id="RHEA:42528"/>
        <dbReference type="Rhea" id="RHEA-COMP:10099"/>
        <dbReference type="Rhea" id="RHEA-COMP:10100"/>
        <dbReference type="ChEBI" id="CHEBI:65314"/>
        <dbReference type="ChEBI" id="CHEBI:65315"/>
        <dbReference type="EC" id="5.4.99.24"/>
    </reaction>
</comment>
<evidence type="ECO:0000256" key="3">
    <source>
        <dbReference type="ARBA" id="ARBA00010876"/>
    </source>
</evidence>
<dbReference type="EC" id="5.4.99.24" evidence="4"/>
<dbReference type="InterPro" id="IPR006225">
    <property type="entry name" value="PsdUridine_synth_RluC/D"/>
</dbReference>
<protein>
    <recommendedName>
        <fullName evidence="5">Ribosomal large subunit pseudouridine synthase C</fullName>
        <ecNumber evidence="4">5.4.99.24</ecNumber>
    </recommendedName>
    <alternativeName>
        <fullName evidence="9">23S rRNA pseudouridine(955/2504/2580) synthase</fullName>
    </alternativeName>
    <alternativeName>
        <fullName evidence="10">rRNA pseudouridylate synthase C</fullName>
    </alternativeName>
    <alternativeName>
        <fullName evidence="11">rRNA-uridine isomerase C</fullName>
    </alternativeName>
</protein>
<name>A0A381Y2Z7_9ZZZZ</name>
<dbReference type="Gene3D" id="3.10.290.10">
    <property type="entry name" value="RNA-binding S4 domain"/>
    <property type="match status" value="1"/>
</dbReference>
<reference evidence="13" key="1">
    <citation type="submission" date="2018-05" db="EMBL/GenBank/DDBJ databases">
        <authorList>
            <person name="Lanie J.A."/>
            <person name="Ng W.-L."/>
            <person name="Kazmierczak K.M."/>
            <person name="Andrzejewski T.M."/>
            <person name="Davidsen T.M."/>
            <person name="Wayne K.J."/>
            <person name="Tettelin H."/>
            <person name="Glass J.I."/>
            <person name="Rusch D."/>
            <person name="Podicherti R."/>
            <person name="Tsui H.-C.T."/>
            <person name="Winkler M.E."/>
        </authorList>
    </citation>
    <scope>NUCLEOTIDE SEQUENCE</scope>
</reference>
<comment type="similarity">
    <text evidence="3">Belongs to the pseudouridine synthase RluA family.</text>
</comment>
<feature type="non-terminal residue" evidence="13">
    <location>
        <position position="1"/>
    </location>
</feature>
<dbReference type="SMART" id="SM00363">
    <property type="entry name" value="S4"/>
    <property type="match status" value="1"/>
</dbReference>
<gene>
    <name evidence="13" type="ORF">METZ01_LOCUS124293</name>
</gene>
<evidence type="ECO:0000256" key="1">
    <source>
        <dbReference type="ARBA" id="ARBA00000381"/>
    </source>
</evidence>
<organism evidence="13">
    <name type="scientific">marine metagenome</name>
    <dbReference type="NCBI Taxonomy" id="408172"/>
    <lineage>
        <taxon>unclassified sequences</taxon>
        <taxon>metagenomes</taxon>
        <taxon>ecological metagenomes</taxon>
    </lineage>
</organism>
<dbReference type="GO" id="GO:0000455">
    <property type="term" value="P:enzyme-directed rRNA pseudouridine synthesis"/>
    <property type="evidence" value="ECO:0007669"/>
    <property type="project" value="TreeGrafter"/>
</dbReference>
<dbReference type="SUPFAM" id="SSF55174">
    <property type="entry name" value="Alpha-L RNA-binding motif"/>
    <property type="match status" value="1"/>
</dbReference>